<dbReference type="Gene3D" id="1.20.1050.10">
    <property type="match status" value="1"/>
</dbReference>
<name>A0A671Z3X0_SPAAU</name>
<comment type="domain">
    <text evidence="16">Members of this family may change from a globular, soluble state to a state where the N-terminal domain is inserted into the membrane and functions as chloride channel. A conformation change of the N-terminal domain is thought to expose hydrophobic surfaces that trigger membrane insertion.</text>
</comment>
<dbReference type="SFLD" id="SFLDG00358">
    <property type="entry name" value="Main_(cytGST)"/>
    <property type="match status" value="1"/>
</dbReference>
<dbReference type="GeneTree" id="ENSGT00940000159602"/>
<dbReference type="Ensembl" id="ENSSAUT00010072896.1">
    <property type="protein sequence ID" value="ENSSAUP00010069650.1"/>
    <property type="gene ID" value="ENSSAUG00010027565.1"/>
</dbReference>
<dbReference type="Proteomes" id="UP000472265">
    <property type="component" value="Chromosome 24"/>
</dbReference>
<feature type="region of interest" description="Disordered" evidence="17">
    <location>
        <begin position="1"/>
        <end position="54"/>
    </location>
</feature>
<dbReference type="OMA" id="SIPFIRW"/>
<dbReference type="Gene3D" id="3.40.30.10">
    <property type="entry name" value="Glutaredoxin"/>
    <property type="match status" value="1"/>
</dbReference>
<feature type="region of interest" description="Disordered" evidence="17">
    <location>
        <begin position="495"/>
        <end position="539"/>
    </location>
</feature>
<evidence type="ECO:0000256" key="11">
    <source>
        <dbReference type="ARBA" id="ARBA00023136"/>
    </source>
</evidence>
<dbReference type="InterPro" id="IPR040079">
    <property type="entry name" value="Glutathione_S-Trfase"/>
</dbReference>
<feature type="region of interest" description="Disordered" evidence="17">
    <location>
        <begin position="711"/>
        <end position="762"/>
    </location>
</feature>
<keyword evidence="10 16" id="KW-0406">Ion transport</keyword>
<keyword evidence="6" id="KW-0812">Transmembrane</keyword>
<dbReference type="Pfam" id="PF13410">
    <property type="entry name" value="GST_C_2"/>
    <property type="match status" value="1"/>
</dbReference>
<evidence type="ECO:0000256" key="7">
    <source>
        <dbReference type="ARBA" id="ARBA00022882"/>
    </source>
</evidence>
<feature type="compositionally biased region" description="Acidic residues" evidence="17">
    <location>
        <begin position="37"/>
        <end position="54"/>
    </location>
</feature>
<evidence type="ECO:0000313" key="20">
    <source>
        <dbReference type="Proteomes" id="UP000472265"/>
    </source>
</evidence>
<feature type="compositionally biased region" description="Basic and acidic residues" evidence="17">
    <location>
        <begin position="442"/>
        <end position="458"/>
    </location>
</feature>
<dbReference type="GO" id="GO:0005886">
    <property type="term" value="C:plasma membrane"/>
    <property type="evidence" value="ECO:0007669"/>
    <property type="project" value="UniProtKB-SubCell"/>
</dbReference>
<feature type="region of interest" description="Disordered" evidence="17">
    <location>
        <begin position="560"/>
        <end position="584"/>
    </location>
</feature>
<dbReference type="NCBIfam" id="TIGR00862">
    <property type="entry name" value="O-ClC"/>
    <property type="match status" value="1"/>
</dbReference>
<feature type="region of interest" description="Disordered" evidence="17">
    <location>
        <begin position="300"/>
        <end position="335"/>
    </location>
</feature>
<dbReference type="SFLD" id="SFLDS00019">
    <property type="entry name" value="Glutathione_Transferase_(cytos"/>
    <property type="match status" value="1"/>
</dbReference>
<accession>A0A671Z3X0</accession>
<keyword evidence="12 16" id="KW-0869">Chloride channel</keyword>
<dbReference type="FunFam" id="1.20.1050.10:FF:000001">
    <property type="entry name" value="Chloride intracellular channel 2"/>
    <property type="match status" value="1"/>
</dbReference>
<evidence type="ECO:0000256" key="6">
    <source>
        <dbReference type="ARBA" id="ARBA00022692"/>
    </source>
</evidence>
<feature type="compositionally biased region" description="Basic and acidic residues" evidence="17">
    <location>
        <begin position="726"/>
        <end position="762"/>
    </location>
</feature>
<comment type="similarity">
    <text evidence="2 16">Belongs to the chloride channel CLIC family.</text>
</comment>
<dbReference type="PROSITE" id="PS50405">
    <property type="entry name" value="GST_CTER"/>
    <property type="match status" value="1"/>
</dbReference>
<protein>
    <recommendedName>
        <fullName evidence="16">Chloride intracellular channel protein</fullName>
    </recommendedName>
</protein>
<feature type="compositionally biased region" description="Acidic residues" evidence="17">
    <location>
        <begin position="599"/>
        <end position="608"/>
    </location>
</feature>
<evidence type="ECO:0000256" key="5">
    <source>
        <dbReference type="ARBA" id="ARBA00022490"/>
    </source>
</evidence>
<feature type="region of interest" description="Disordered" evidence="17">
    <location>
        <begin position="421"/>
        <end position="458"/>
    </location>
</feature>
<dbReference type="InterPro" id="IPR036282">
    <property type="entry name" value="Glutathione-S-Trfase_C_sf"/>
</dbReference>
<dbReference type="Pfam" id="PF22441">
    <property type="entry name" value="CLIC-like_N"/>
    <property type="match status" value="1"/>
</dbReference>
<keyword evidence="4" id="KW-1003">Cell membrane</keyword>
<feature type="compositionally biased region" description="Basic and acidic residues" evidence="17">
    <location>
        <begin position="184"/>
        <end position="197"/>
    </location>
</feature>
<feature type="compositionally biased region" description="Acidic residues" evidence="17">
    <location>
        <begin position="570"/>
        <end position="584"/>
    </location>
</feature>
<dbReference type="InParanoid" id="A0A671Z3X0"/>
<evidence type="ECO:0000256" key="17">
    <source>
        <dbReference type="SAM" id="MobiDB-lite"/>
    </source>
</evidence>
<keyword evidence="3 16" id="KW-0813">Transport</keyword>
<evidence type="ECO:0000256" key="16">
    <source>
        <dbReference type="RuleBase" id="RU362009"/>
    </source>
</evidence>
<feature type="compositionally biased region" description="Polar residues" evidence="17">
    <location>
        <begin position="1"/>
        <end position="17"/>
    </location>
</feature>
<dbReference type="PRINTS" id="PR01263">
    <property type="entry name" value="INTCLCHANNEL"/>
</dbReference>
<dbReference type="RefSeq" id="XP_030266197.1">
    <property type="nucleotide sequence ID" value="XM_030410337.1"/>
</dbReference>
<dbReference type="GO" id="GO:0005737">
    <property type="term" value="C:cytoplasm"/>
    <property type="evidence" value="ECO:0007669"/>
    <property type="project" value="UniProtKB-SubCell"/>
</dbReference>
<dbReference type="OrthoDB" id="1935530at2759"/>
<keyword evidence="20" id="KW-1185">Reference proteome</keyword>
<evidence type="ECO:0000256" key="8">
    <source>
        <dbReference type="ARBA" id="ARBA00022989"/>
    </source>
</evidence>
<evidence type="ECO:0000256" key="14">
    <source>
        <dbReference type="ARBA" id="ARBA00023303"/>
    </source>
</evidence>
<comment type="catalytic activity">
    <reaction evidence="15">
        <text>chloride(in) = chloride(out)</text>
        <dbReference type="Rhea" id="RHEA:29823"/>
        <dbReference type="ChEBI" id="CHEBI:17996"/>
    </reaction>
</comment>
<keyword evidence="8" id="KW-1133">Transmembrane helix</keyword>
<dbReference type="GO" id="GO:0034707">
    <property type="term" value="C:chloride channel complex"/>
    <property type="evidence" value="ECO:0007669"/>
    <property type="project" value="UniProtKB-KW"/>
</dbReference>
<feature type="compositionally biased region" description="Acidic residues" evidence="17">
    <location>
        <begin position="109"/>
        <end position="128"/>
    </location>
</feature>
<feature type="compositionally biased region" description="Polar residues" evidence="17">
    <location>
        <begin position="143"/>
        <end position="152"/>
    </location>
</feature>
<evidence type="ECO:0000259" key="18">
    <source>
        <dbReference type="PROSITE" id="PS50405"/>
    </source>
</evidence>
<feature type="compositionally biased region" description="Basic and acidic residues" evidence="17">
    <location>
        <begin position="504"/>
        <end position="529"/>
    </location>
</feature>
<dbReference type="GO" id="GO:0016491">
    <property type="term" value="F:oxidoreductase activity"/>
    <property type="evidence" value="ECO:0007669"/>
    <property type="project" value="UniProtKB-KW"/>
</dbReference>
<feature type="region of interest" description="Disordered" evidence="17">
    <location>
        <begin position="90"/>
        <end position="254"/>
    </location>
</feature>
<comment type="subcellular location">
    <subcellularLocation>
        <location evidence="1">Cell membrane</location>
        <topology evidence="1">Single-pass membrane protein</topology>
    </subcellularLocation>
    <subcellularLocation>
        <location evidence="16">Membrane</location>
        <topology evidence="16">Single-pass membrane protein</topology>
    </subcellularLocation>
    <subcellularLocation>
        <location evidence="16">Cytoplasm</location>
    </subcellularLocation>
</comment>
<dbReference type="FunFam" id="3.40.30.10:FF:000021">
    <property type="entry name" value="Chloride intracellular channel 4"/>
    <property type="match status" value="1"/>
</dbReference>
<evidence type="ECO:0000256" key="9">
    <source>
        <dbReference type="ARBA" id="ARBA00023002"/>
    </source>
</evidence>
<keyword evidence="7 16" id="KW-0851">Voltage-gated channel</keyword>
<dbReference type="GO" id="GO:0005254">
    <property type="term" value="F:chloride channel activity"/>
    <property type="evidence" value="ECO:0007669"/>
    <property type="project" value="UniProtKB-KW"/>
</dbReference>
<dbReference type="SUPFAM" id="SSF47616">
    <property type="entry name" value="GST C-terminal domain-like"/>
    <property type="match status" value="1"/>
</dbReference>
<evidence type="ECO:0000256" key="15">
    <source>
        <dbReference type="ARBA" id="ARBA00024167"/>
    </source>
</evidence>
<dbReference type="AlphaFoldDB" id="A0A671Z3X0"/>
<dbReference type="InterPro" id="IPR010987">
    <property type="entry name" value="Glutathione-S-Trfase_C-like"/>
</dbReference>
<dbReference type="PANTHER" id="PTHR45476:SF1">
    <property type="entry name" value="CHLORIDE INTRACELLULAR CHANNEL PROTEIN 6"/>
    <property type="match status" value="1"/>
</dbReference>
<evidence type="ECO:0000256" key="1">
    <source>
        <dbReference type="ARBA" id="ARBA00004162"/>
    </source>
</evidence>
<reference evidence="19" key="1">
    <citation type="submission" date="2021-04" db="EMBL/GenBank/DDBJ databases">
        <authorList>
            <consortium name="Wellcome Sanger Institute Data Sharing"/>
        </authorList>
    </citation>
    <scope>NUCLEOTIDE SEQUENCE [LARGE SCALE GENOMIC DNA]</scope>
</reference>
<evidence type="ECO:0000256" key="2">
    <source>
        <dbReference type="ARBA" id="ARBA00007655"/>
    </source>
</evidence>
<evidence type="ECO:0000256" key="10">
    <source>
        <dbReference type="ARBA" id="ARBA00023065"/>
    </source>
</evidence>
<feature type="compositionally biased region" description="Basic and acidic residues" evidence="17">
    <location>
        <begin position="132"/>
        <end position="142"/>
    </location>
</feature>
<dbReference type="InterPro" id="IPR002946">
    <property type="entry name" value="CLIC"/>
</dbReference>
<evidence type="ECO:0000256" key="12">
    <source>
        <dbReference type="ARBA" id="ARBA00023173"/>
    </source>
</evidence>
<dbReference type="InterPro" id="IPR053823">
    <property type="entry name" value="CLIC_N"/>
</dbReference>
<feature type="compositionally biased region" description="Polar residues" evidence="17">
    <location>
        <begin position="230"/>
        <end position="239"/>
    </location>
</feature>
<reference evidence="19" key="3">
    <citation type="submission" date="2025-09" db="UniProtKB">
        <authorList>
            <consortium name="Ensembl"/>
        </authorList>
    </citation>
    <scope>IDENTIFICATION</scope>
</reference>
<organism evidence="19 20">
    <name type="scientific">Sparus aurata</name>
    <name type="common">Gilthead sea bream</name>
    <dbReference type="NCBI Taxonomy" id="8175"/>
    <lineage>
        <taxon>Eukaryota</taxon>
        <taxon>Metazoa</taxon>
        <taxon>Chordata</taxon>
        <taxon>Craniata</taxon>
        <taxon>Vertebrata</taxon>
        <taxon>Euteleostomi</taxon>
        <taxon>Actinopterygii</taxon>
        <taxon>Neopterygii</taxon>
        <taxon>Teleostei</taxon>
        <taxon>Neoteleostei</taxon>
        <taxon>Acanthomorphata</taxon>
        <taxon>Eupercaria</taxon>
        <taxon>Spariformes</taxon>
        <taxon>Sparidae</taxon>
        <taxon>Sparus</taxon>
    </lineage>
</organism>
<dbReference type="PANTHER" id="PTHR45476">
    <property type="entry name" value="CHLORIDE INTRACELLULAR CHANNEL PROTEIN 6-RELATED"/>
    <property type="match status" value="1"/>
</dbReference>
<sequence length="1078" mass="121963">MAQSDSSPNLDLSNGTIVHSPLSICSDLDNERGRQDEEGEEEDEEVELAEEVGEDVLMMAGAEEDEIKGERREQSERENARIIQVALLPNGVSTEEGEDKGCDRLGENGEAEVEVGDEENERIDEETIENAGESKAEDESKDTNTVTENPCQFSAMIDVEKGQEQIADSNEEKEEEAVIASSETELRQDNTNDRDNGLEEDQIVSSPDDPDHVQDSSTVAEVSKERKQLSTDNTDQTEVVSLPSDGDVTESVEDPTIDMAVITTEVNELVNNRDHVCQTSTLDQPFETIGTIKVLANQTNQIPSENEDANTDTDVQDNSEPSKQEVDSINNNSTWEQEDCIEAEVEEEGTEELVKDSVSASVDVLEIAGEANQKVQQPDFIPSEEQSQTEGGIEVEKVSGINQEVLEEEQVRQVWANTLAEMDGGGQNTEKEAKTGGNIVRESLREEEHRGGDDLEMQEERIVQVENQSQVDLPEPVPQCVEDVPLEIQQDVDLDQVEEAFELEEGREIESEKPEVEVRSEENESKTEDAGDLQELPLQPIEEARTDWEEKIRQQLRQQALVEDEKGGGADEEAMGGELEMAEEPVTVLDDEIEEIEESPCTELDEQEPVAITAPSEDTIVETKDGEDQEMQEEKVEVGKEDNEKQKVQRIVEIEKDERLKDENREVELDINGKVKGLKQAMENGILSLEPQPIKKEELATARVLSPRRRDNDWIKKDQPDEEMEPEMKDWRKELKPMREETERGRKEWVKRETSPEEKSLPRKEDWIKELKSVIKDDSLPKKRDVQVKKKRVVLLEDGRSYFPQREEINEKREEVKLISHRRVESPLPPMNRNNASPQDQDYKISLYVKAGSDGESIGNCPFSQRLFMILWLKGVIFNVTTVDLKRKPADLQDLAPGTNPPFVTFNGEVKVDVNKIEEFLEEKLTPPRYPRLAPKHAEANTAGIDVFAKFSAYIKNPRKDTNEALEKALLKSLRRLDDFLRTPLPEEIDADASGDLPESSRSFLDGPELTLADCNLLPKLHILKVVAKKYRGFEIPAEMTGLWRYLNSAYQREEFTNTCPAEREIQFAYLDVAKRIK</sequence>
<feature type="region of interest" description="Disordered" evidence="17">
    <location>
        <begin position="599"/>
        <end position="645"/>
    </location>
</feature>
<keyword evidence="13 16" id="KW-0868">Chloride</keyword>
<dbReference type="GeneID" id="115577318"/>
<feature type="compositionally biased region" description="Acidic residues" evidence="17">
    <location>
        <begin position="305"/>
        <end position="317"/>
    </location>
</feature>
<dbReference type="InterPro" id="IPR036249">
    <property type="entry name" value="Thioredoxin-like_sf"/>
</dbReference>
<evidence type="ECO:0000256" key="4">
    <source>
        <dbReference type="ARBA" id="ARBA00022475"/>
    </source>
</evidence>
<reference evidence="19" key="2">
    <citation type="submission" date="2025-08" db="UniProtKB">
        <authorList>
            <consortium name="Ensembl"/>
        </authorList>
    </citation>
    <scope>IDENTIFICATION</scope>
</reference>
<proteinExistence type="inferred from homology"/>
<evidence type="ECO:0000256" key="3">
    <source>
        <dbReference type="ARBA" id="ARBA00022448"/>
    </source>
</evidence>
<feature type="domain" description="GST C-terminal" evidence="18">
    <location>
        <begin position="907"/>
        <end position="1078"/>
    </location>
</feature>
<dbReference type="CDD" id="cd03061">
    <property type="entry name" value="GST_N_CLIC"/>
    <property type="match status" value="1"/>
</dbReference>
<gene>
    <name evidence="19" type="primary">LOC115577318</name>
</gene>
<evidence type="ECO:0000313" key="19">
    <source>
        <dbReference type="Ensembl" id="ENSSAUP00010069650.1"/>
    </source>
</evidence>
<keyword evidence="5 16" id="KW-0963">Cytoplasm</keyword>
<keyword evidence="14 16" id="KW-0407">Ion channel</keyword>
<feature type="compositionally biased region" description="Basic and acidic residues" evidence="17">
    <location>
        <begin position="621"/>
        <end position="645"/>
    </location>
</feature>
<keyword evidence="11" id="KW-0472">Membrane</keyword>
<keyword evidence="9" id="KW-0560">Oxidoreductase</keyword>
<evidence type="ECO:0000256" key="13">
    <source>
        <dbReference type="ARBA" id="ARBA00023214"/>
    </source>
</evidence>
<dbReference type="SUPFAM" id="SSF52833">
    <property type="entry name" value="Thioredoxin-like"/>
    <property type="match status" value="1"/>
</dbReference>